<organism evidence="2 3">
    <name type="scientific">Leminorella grimontii</name>
    <dbReference type="NCBI Taxonomy" id="82981"/>
    <lineage>
        <taxon>Bacteria</taxon>
        <taxon>Pseudomonadati</taxon>
        <taxon>Pseudomonadota</taxon>
        <taxon>Gammaproteobacteria</taxon>
        <taxon>Enterobacterales</taxon>
        <taxon>Budviciaceae</taxon>
        <taxon>Leminorella</taxon>
    </lineage>
</organism>
<keyword evidence="3" id="KW-1185">Reference proteome</keyword>
<comment type="caution">
    <text evidence="2">The sequence shown here is derived from an EMBL/GenBank/DDBJ whole genome shotgun (WGS) entry which is preliminary data.</text>
</comment>
<evidence type="ECO:0000313" key="2">
    <source>
        <dbReference type="EMBL" id="GKX55120.1"/>
    </source>
</evidence>
<proteinExistence type="predicted"/>
<feature type="region of interest" description="Disordered" evidence="1">
    <location>
        <begin position="1"/>
        <end position="24"/>
    </location>
</feature>
<sequence length="72" mass="7885">MKIPNIHEGKADKPQIEIPTVNSPKAHKEKRLGFMVGNISVPDDFDRMGEAEIERLFGIGSSSTSCSIEGSR</sequence>
<evidence type="ECO:0000313" key="3">
    <source>
        <dbReference type="Proteomes" id="UP001058124"/>
    </source>
</evidence>
<evidence type="ECO:0000256" key="1">
    <source>
        <dbReference type="SAM" id="MobiDB-lite"/>
    </source>
</evidence>
<accession>A0AAV5MZK8</accession>
<name>A0AAV5MZK8_9GAMM</name>
<dbReference type="AlphaFoldDB" id="A0AAV5MZK8"/>
<gene>
    <name evidence="2" type="ORF">SOASR030_12320</name>
</gene>
<reference evidence="2" key="1">
    <citation type="submission" date="2022-06" db="EMBL/GenBank/DDBJ databases">
        <title>Draft genome sequences of Leminorella grimontii str. JCM5902.</title>
        <authorList>
            <person name="Wakabayashi Y."/>
            <person name="Kojima K."/>
        </authorList>
    </citation>
    <scope>NUCLEOTIDE SEQUENCE</scope>
    <source>
        <strain evidence="2">JCM 5902</strain>
    </source>
</reference>
<protein>
    <submittedName>
        <fullName evidence="2">Uncharacterized protein</fullName>
    </submittedName>
</protein>
<dbReference type="RefSeq" id="WP_051155630.1">
    <property type="nucleotide sequence ID" value="NZ_BRLH01000002.1"/>
</dbReference>
<feature type="compositionally biased region" description="Basic and acidic residues" evidence="1">
    <location>
        <begin position="1"/>
        <end position="15"/>
    </location>
</feature>
<dbReference type="Proteomes" id="UP001058124">
    <property type="component" value="Unassembled WGS sequence"/>
</dbReference>
<dbReference type="EMBL" id="BRLH01000002">
    <property type="protein sequence ID" value="GKX55120.1"/>
    <property type="molecule type" value="Genomic_DNA"/>
</dbReference>